<organism evidence="1">
    <name type="scientific">Arundo donax</name>
    <name type="common">Giant reed</name>
    <name type="synonym">Donax arundinaceus</name>
    <dbReference type="NCBI Taxonomy" id="35708"/>
    <lineage>
        <taxon>Eukaryota</taxon>
        <taxon>Viridiplantae</taxon>
        <taxon>Streptophyta</taxon>
        <taxon>Embryophyta</taxon>
        <taxon>Tracheophyta</taxon>
        <taxon>Spermatophyta</taxon>
        <taxon>Magnoliopsida</taxon>
        <taxon>Liliopsida</taxon>
        <taxon>Poales</taxon>
        <taxon>Poaceae</taxon>
        <taxon>PACMAD clade</taxon>
        <taxon>Arundinoideae</taxon>
        <taxon>Arundineae</taxon>
        <taxon>Arundo</taxon>
    </lineage>
</organism>
<dbReference type="AlphaFoldDB" id="A0A0A9FRK3"/>
<accession>A0A0A9FRK3</accession>
<reference evidence="1" key="1">
    <citation type="submission" date="2014-09" db="EMBL/GenBank/DDBJ databases">
        <authorList>
            <person name="Magalhaes I.L.F."/>
            <person name="Oliveira U."/>
            <person name="Santos F.R."/>
            <person name="Vidigal T.H.D.A."/>
            <person name="Brescovit A.D."/>
            <person name="Santos A.J."/>
        </authorList>
    </citation>
    <scope>NUCLEOTIDE SEQUENCE</scope>
    <source>
        <tissue evidence="1">Shoot tissue taken approximately 20 cm above the soil surface</tissue>
    </source>
</reference>
<name>A0A0A9FRK3_ARUDO</name>
<reference evidence="1" key="2">
    <citation type="journal article" date="2015" name="Data Brief">
        <title>Shoot transcriptome of the giant reed, Arundo donax.</title>
        <authorList>
            <person name="Barrero R.A."/>
            <person name="Guerrero F.D."/>
            <person name="Moolhuijzen P."/>
            <person name="Goolsby J.A."/>
            <person name="Tidwell J."/>
            <person name="Bellgard S.E."/>
            <person name="Bellgard M.I."/>
        </authorList>
    </citation>
    <scope>NUCLEOTIDE SEQUENCE</scope>
    <source>
        <tissue evidence="1">Shoot tissue taken approximately 20 cm above the soil surface</tissue>
    </source>
</reference>
<evidence type="ECO:0000313" key="1">
    <source>
        <dbReference type="EMBL" id="JAE15460.1"/>
    </source>
</evidence>
<sequence length="43" mass="5002">MEKKKKSKPLPRFNLIILGDSRRQNRMAGSYAHEDCNFCTLGF</sequence>
<protein>
    <submittedName>
        <fullName evidence="1">Uncharacterized protein</fullName>
    </submittedName>
</protein>
<dbReference type="EMBL" id="GBRH01182436">
    <property type="protein sequence ID" value="JAE15460.1"/>
    <property type="molecule type" value="Transcribed_RNA"/>
</dbReference>
<proteinExistence type="predicted"/>